<dbReference type="InterPro" id="IPR001119">
    <property type="entry name" value="SLH_dom"/>
</dbReference>
<evidence type="ECO:0000313" key="6">
    <source>
        <dbReference type="Proteomes" id="UP001596108"/>
    </source>
</evidence>
<evidence type="ECO:0000313" key="5">
    <source>
        <dbReference type="EMBL" id="MFC5531433.1"/>
    </source>
</evidence>
<dbReference type="InterPro" id="IPR013320">
    <property type="entry name" value="ConA-like_dom_sf"/>
</dbReference>
<dbReference type="InterPro" id="IPR015919">
    <property type="entry name" value="Cadherin-like_sf"/>
</dbReference>
<evidence type="ECO:0000256" key="1">
    <source>
        <dbReference type="ARBA" id="ARBA00022801"/>
    </source>
</evidence>
<dbReference type="EMBL" id="JBHSNC010000054">
    <property type="protein sequence ID" value="MFC5531433.1"/>
    <property type="molecule type" value="Genomic_DNA"/>
</dbReference>
<feature type="chain" id="PRO_5046478422" evidence="3">
    <location>
        <begin position="31"/>
        <end position="1685"/>
    </location>
</feature>
<dbReference type="SMART" id="SM00710">
    <property type="entry name" value="PbH1"/>
    <property type="match status" value="6"/>
</dbReference>
<dbReference type="PROSITE" id="PS51272">
    <property type="entry name" value="SLH"/>
    <property type="match status" value="3"/>
</dbReference>
<reference evidence="6" key="1">
    <citation type="journal article" date="2019" name="Int. J. Syst. Evol. Microbiol.">
        <title>The Global Catalogue of Microorganisms (GCM) 10K type strain sequencing project: providing services to taxonomists for standard genome sequencing and annotation.</title>
        <authorList>
            <consortium name="The Broad Institute Genomics Platform"/>
            <consortium name="The Broad Institute Genome Sequencing Center for Infectious Disease"/>
            <person name="Wu L."/>
            <person name="Ma J."/>
        </authorList>
    </citation>
    <scope>NUCLEOTIDE SEQUENCE [LARGE SCALE GENOMIC DNA]</scope>
    <source>
        <strain evidence="6">CGMCC 1.18578</strain>
    </source>
</reference>
<evidence type="ECO:0000259" key="4">
    <source>
        <dbReference type="PROSITE" id="PS51272"/>
    </source>
</evidence>
<feature type="region of interest" description="Disordered" evidence="2">
    <location>
        <begin position="1282"/>
        <end position="1301"/>
    </location>
</feature>
<dbReference type="Pfam" id="PF05345">
    <property type="entry name" value="He_PIG"/>
    <property type="match status" value="1"/>
</dbReference>
<dbReference type="Proteomes" id="UP001596108">
    <property type="component" value="Unassembled WGS sequence"/>
</dbReference>
<dbReference type="InterPro" id="IPR013783">
    <property type="entry name" value="Ig-like_fold"/>
</dbReference>
<feature type="domain" description="SLH" evidence="4">
    <location>
        <begin position="1503"/>
        <end position="1566"/>
    </location>
</feature>
<keyword evidence="6" id="KW-1185">Reference proteome</keyword>
<evidence type="ECO:0000256" key="3">
    <source>
        <dbReference type="SAM" id="SignalP"/>
    </source>
</evidence>
<dbReference type="InterPro" id="IPR051465">
    <property type="entry name" value="Cell_Envelope_Struct_Comp"/>
</dbReference>
<keyword evidence="1" id="KW-0378">Hydrolase</keyword>
<feature type="domain" description="SLH" evidence="4">
    <location>
        <begin position="1567"/>
        <end position="1626"/>
    </location>
</feature>
<feature type="compositionally biased region" description="Pro residues" evidence="2">
    <location>
        <begin position="1291"/>
        <end position="1300"/>
    </location>
</feature>
<organism evidence="5 6">
    <name type="scientific">Cohnella yongneupensis</name>
    <dbReference type="NCBI Taxonomy" id="425006"/>
    <lineage>
        <taxon>Bacteria</taxon>
        <taxon>Bacillati</taxon>
        <taxon>Bacillota</taxon>
        <taxon>Bacilli</taxon>
        <taxon>Bacillales</taxon>
        <taxon>Paenibacillaceae</taxon>
        <taxon>Cohnella</taxon>
    </lineage>
</organism>
<dbReference type="Pfam" id="PF02018">
    <property type="entry name" value="CBM_4_9"/>
    <property type="match status" value="1"/>
</dbReference>
<dbReference type="SUPFAM" id="SSF49899">
    <property type="entry name" value="Concanavalin A-like lectins/glucanases"/>
    <property type="match status" value="1"/>
</dbReference>
<dbReference type="PANTHER" id="PTHR43308">
    <property type="entry name" value="OUTER MEMBRANE PROTEIN ALPHA-RELATED"/>
    <property type="match status" value="1"/>
</dbReference>
<dbReference type="Pfam" id="PF17851">
    <property type="entry name" value="GH43_C2"/>
    <property type="match status" value="1"/>
</dbReference>
<feature type="signal peptide" evidence="3">
    <location>
        <begin position="1"/>
        <end position="30"/>
    </location>
</feature>
<accession>A0ABW0R2G6</accession>
<feature type="domain" description="SLH" evidence="4">
    <location>
        <begin position="1629"/>
        <end position="1685"/>
    </location>
</feature>
<protein>
    <submittedName>
        <fullName evidence="5">S-layer homology domain-containing protein</fullName>
    </submittedName>
</protein>
<dbReference type="InterPro" id="IPR008979">
    <property type="entry name" value="Galactose-bd-like_sf"/>
</dbReference>
<dbReference type="Pfam" id="PF00395">
    <property type="entry name" value="SLH"/>
    <property type="match status" value="3"/>
</dbReference>
<dbReference type="InterPro" id="IPR012334">
    <property type="entry name" value="Pectin_lyas_fold"/>
</dbReference>
<name>A0ABW0R2G6_9BACL</name>
<evidence type="ECO:0000256" key="2">
    <source>
        <dbReference type="SAM" id="MobiDB-lite"/>
    </source>
</evidence>
<dbReference type="RefSeq" id="WP_378113397.1">
    <property type="nucleotide sequence ID" value="NZ_JBHSNC010000054.1"/>
</dbReference>
<dbReference type="Gene3D" id="2.60.40.10">
    <property type="entry name" value="Immunoglobulins"/>
    <property type="match status" value="1"/>
</dbReference>
<proteinExistence type="predicted"/>
<dbReference type="InterPro" id="IPR041542">
    <property type="entry name" value="GH43_C2"/>
</dbReference>
<dbReference type="Gene3D" id="2.60.120.200">
    <property type="match status" value="1"/>
</dbReference>
<comment type="caution">
    <text evidence="5">The sequence shown here is derived from an EMBL/GenBank/DDBJ whole genome shotgun (WGS) entry which is preliminary data.</text>
</comment>
<dbReference type="SUPFAM" id="SSF51126">
    <property type="entry name" value="Pectin lyase-like"/>
    <property type="match status" value="2"/>
</dbReference>
<gene>
    <name evidence="5" type="ORF">ACFPQ4_18595</name>
</gene>
<sequence length="1685" mass="181398">MIRLKKGMALLCILAIVASLISINPIAASASSLHSYYVDSVNGNDSNSGTSPANAWQTLNKVNSADFVPGDQILFKAGGSWNGQLTIDDSGYGADRITYDKYGDGPKPIIAGGGVPKTIYLNNVEYVTVKNLEITNDAPENDHRYGIFVSNDTGRTLRSLHFENLDIHNVKGNYAGSLRYWSGAIGFNAYKSNSSYDDFLIADSHIYDNESHGIQSDGDEAVKNSTLFTNVVIRNNYFERNGNGDIVVGLCDAPLIEYNTSYDQGGGFEGFGYTVAMWEWLSKDAVFQNNEVAYTNHDPLQNNNDGDSQAFDADIATIDHATFQYNYSHDNAGGFLLVMGNSQEKFKGSIVRYNVSFNDHTFNVNDNSTMAINHAGSTGSYIYNNVFYNTIDNEGIRLKSIGNETGNVYYQNNIFYANAASTYPSDSKNIFDYNGYFGTENHAPAADLHAVTSDPKFAGPIPTVPKDGIEGADVFKLSSDSPYINAGTVIADNGGRDFWGNTLYNGAPDIGVHEFGSPKAAKVTPTLQPLAIPDSVDPDIHAGRWSLKANATAAASNNEITQTVSGIQRNTNYEAKVWVKGTGRYTLSAGNGSAAINEASFEATSEWTEIRLLVNSGNSTSLVYALKETGGIAGTAYFDDAYLGVANGANVLDNGSFEYGARPWTFGNVFSLYHTAEPEDPTDPTPTPVVLPTTIEQVNDDFDSADLNARWSWVGEDSSKWSLSTNPGNMKITSSGGDVDSTKNVLLQWAPKGDFTIETKVSAIPTANWEQTGLLVYIDGSNHIKLNRVHDDRLKFQFGYKQDGVWNSGTYTNIDDADITNADYYLRLKKTGATYTGYYSQDGVTYTEIGSYTVYFPGDKRIGLYNCNGTNVIADFDYFHMTSLDNDAVEPDEPTTTPEPTVVNEAHSGDYAIKVDNHSSDSAWKSMGYSDIPVTPNTDVEFKAWIKGSGSVAFVLDNADWSTLGETIVTATGEWTEVSSGAFNTGSNEVMHVMIKTTDAFSTMFIDDVSLGTSGGINGISNPDFENGSGPWWNVNPPFSLVPKATPNVHSGTKAIKVDHNSAASAWKSMGYSDIAVTPNTDAEFKAWIKGSGSVMIVYANADWSTLGETNVTATGVWSEVSSGAFNTGSNEVMHVMIKTTDTPGTMFIDDVFLGTSGGSNSLSNADFENGSGPWWGVNAPFTLIEVIDPNANFIPVFYKMRDKTVREGNALFFTIHATDKNGNQLTYSAENLPAGAEFNASSRIFSWKPTDSQAGTYSVAFNVNDGTSTVSSVVQISVLDGTTPTTSTTPPTPTTPPKSPIAQPGLLKVEAIPDANGKAVVDVKANEFNAAIPDAKDSIVEINVQGAESAQEVTVNLTGDSIKTALDHNIKQLNINTGIAVVSIATDLLKNKDGTFGNVQLTVSKADSSSLSDEAKAAIGSYPIYDFTLSVDGNKISQFGNQAVTVKLNYALKPAEDPEQIIIYYINDDGKLEIVKNGKFDAATSQVVFSTAHFSKYAVANNGVSFNDIANVSWAQDSIEALAARGIIKGVGGDKFKPDNQLTRAEFITMLMNAFDLTDRNATTSLSDVKDGTWYYGSVASAQRLGIVKGKTNGTFGINDKISRQDMAVMIYNTALLVKANLNENGEVASFNDTSEIAAYAVNAVAVIHHAGIINGVGNGKFAPLGVATRAEAAVVIWKMLQSQ</sequence>
<dbReference type="InterPro" id="IPR003305">
    <property type="entry name" value="CenC_carb-bd"/>
</dbReference>
<dbReference type="InterPro" id="IPR006626">
    <property type="entry name" value="PbH1"/>
</dbReference>
<dbReference type="Gene3D" id="2.160.20.10">
    <property type="entry name" value="Single-stranded right-handed beta-helix, Pectin lyase-like"/>
    <property type="match status" value="1"/>
</dbReference>
<dbReference type="SUPFAM" id="SSF49785">
    <property type="entry name" value="Galactose-binding domain-like"/>
    <property type="match status" value="2"/>
</dbReference>
<keyword evidence="3" id="KW-0732">Signal</keyword>
<dbReference type="SUPFAM" id="SSF49313">
    <property type="entry name" value="Cadherin-like"/>
    <property type="match status" value="1"/>
</dbReference>
<dbReference type="Gene3D" id="2.60.120.260">
    <property type="entry name" value="Galactose-binding domain-like"/>
    <property type="match status" value="3"/>
</dbReference>
<dbReference type="InterPro" id="IPR011050">
    <property type="entry name" value="Pectin_lyase_fold/virulence"/>
</dbReference>
<dbReference type="PANTHER" id="PTHR43308:SF5">
    <property type="entry name" value="S-LAYER PROTEIN _ PEPTIDOGLYCAN ENDO-BETA-N-ACETYLGLUCOSAMINIDASE"/>
    <property type="match status" value="1"/>
</dbReference>